<evidence type="ECO:0000313" key="2">
    <source>
        <dbReference type="Proteomes" id="UP000887560"/>
    </source>
</evidence>
<evidence type="ECO:0000256" key="1">
    <source>
        <dbReference type="SAM" id="MobiDB-lite"/>
    </source>
</evidence>
<dbReference type="AlphaFoldDB" id="A0A915P358"/>
<reference evidence="3" key="1">
    <citation type="submission" date="2022-11" db="UniProtKB">
        <authorList>
            <consortium name="WormBaseParasite"/>
        </authorList>
    </citation>
    <scope>IDENTIFICATION</scope>
</reference>
<feature type="region of interest" description="Disordered" evidence="1">
    <location>
        <begin position="429"/>
        <end position="451"/>
    </location>
</feature>
<protein>
    <submittedName>
        <fullName evidence="3">Major sperm protein</fullName>
    </submittedName>
</protein>
<sequence length="484" mass="56378">MFLCSIFIFLNIIYNVTTLSIFVKISWRGNQIEDEKVLASKNTHRFNLELNSDKWDLPTDGETDKYDTFHFEEVEENNDENLEKYSLKVYKALDEDLITEIASIDNVEDNSLIYIKYEGKNKTSITKILKKDEEYFNTTINLIKRPVRFLQFIFKTEACEEGVVTIKCKNEDNNDKIAEINIPERERMNKVAALHSQIIKTRVCPDDKYDFTIVKNVTKAKYHKHREFTLECQQAINENNNLNKYEFNILNKDKKGKRKTTKTSTECLLNKNKFEMIDESKGDFINLLSDNDKIAEEKLKEYIGEAKAFDVKGKGKNVVMTSLKINENEPEPQEENLPSGHFNQNHDDQIKGKGKEPIMVESDEETEYTNPKINEKHDDTKPDKEYLEIIEPSEIKNLDDHFAKEKGKNAAVAPLIIKQNEHELRKEGIPLGHTTQNQNNQSKGKDKIVEKSEVPKTFEEIMEDIRKAFEIKHSNEYLGKFILI</sequence>
<organism evidence="2 3">
    <name type="scientific">Meloidogyne floridensis</name>
    <dbReference type="NCBI Taxonomy" id="298350"/>
    <lineage>
        <taxon>Eukaryota</taxon>
        <taxon>Metazoa</taxon>
        <taxon>Ecdysozoa</taxon>
        <taxon>Nematoda</taxon>
        <taxon>Chromadorea</taxon>
        <taxon>Rhabditida</taxon>
        <taxon>Tylenchina</taxon>
        <taxon>Tylenchomorpha</taxon>
        <taxon>Tylenchoidea</taxon>
        <taxon>Meloidogynidae</taxon>
        <taxon>Meloidogyninae</taxon>
        <taxon>Meloidogyne</taxon>
    </lineage>
</organism>
<dbReference type="Proteomes" id="UP000887560">
    <property type="component" value="Unplaced"/>
</dbReference>
<name>A0A915P358_9BILA</name>
<feature type="region of interest" description="Disordered" evidence="1">
    <location>
        <begin position="328"/>
        <end position="352"/>
    </location>
</feature>
<accession>A0A915P358</accession>
<keyword evidence="2" id="KW-1185">Reference proteome</keyword>
<dbReference type="WBParaSite" id="scf7180000422287.g8705">
    <property type="protein sequence ID" value="scf7180000422287.g8705"/>
    <property type="gene ID" value="scf7180000422287.g8705"/>
</dbReference>
<feature type="compositionally biased region" description="Polar residues" evidence="1">
    <location>
        <begin position="433"/>
        <end position="442"/>
    </location>
</feature>
<proteinExistence type="predicted"/>
<evidence type="ECO:0000313" key="3">
    <source>
        <dbReference type="WBParaSite" id="scf7180000422287.g8705"/>
    </source>
</evidence>